<dbReference type="Proteomes" id="UP000824540">
    <property type="component" value="Unassembled WGS sequence"/>
</dbReference>
<reference evidence="1" key="1">
    <citation type="thesis" date="2021" institute="BYU ScholarsArchive" country="Provo, UT, USA">
        <title>Applications of and Algorithms for Genome Assembly and Genomic Analyses with an Emphasis on Marine Teleosts.</title>
        <authorList>
            <person name="Pickett B.D."/>
        </authorList>
    </citation>
    <scope>NUCLEOTIDE SEQUENCE</scope>
    <source>
        <strain evidence="1">HI-2016</strain>
    </source>
</reference>
<evidence type="ECO:0000313" key="1">
    <source>
        <dbReference type="EMBL" id="KAG9346836.1"/>
    </source>
</evidence>
<dbReference type="EMBL" id="JAFBMS010000015">
    <property type="protein sequence ID" value="KAG9346836.1"/>
    <property type="molecule type" value="Genomic_DNA"/>
</dbReference>
<protein>
    <submittedName>
        <fullName evidence="1">Uncharacterized protein</fullName>
    </submittedName>
</protein>
<evidence type="ECO:0000313" key="2">
    <source>
        <dbReference type="Proteomes" id="UP000824540"/>
    </source>
</evidence>
<gene>
    <name evidence="1" type="ORF">JZ751_007182</name>
</gene>
<keyword evidence="2" id="KW-1185">Reference proteome</keyword>
<proteinExistence type="predicted"/>
<comment type="caution">
    <text evidence="1">The sequence shown here is derived from an EMBL/GenBank/DDBJ whole genome shotgun (WGS) entry which is preliminary data.</text>
</comment>
<dbReference type="AlphaFoldDB" id="A0A8T2P572"/>
<sequence>MFSSLLSLKSGGGSPTIDSSSIVFVRMKSLTSGTGAGLSPLINSIKRSGSRLDVLAGFLPLHGQTAKIERGSQLSPSAIRRAASLPAVGLRVLEVILQFRLKGSHSRYLKFTFTLFNFGDVLIQCDLLHTGCETGLGKTLALTGKKAPDRRGWECEDLMRWNVALVRVVAN</sequence>
<accession>A0A8T2P572</accession>
<organism evidence="1 2">
    <name type="scientific">Albula glossodonta</name>
    <name type="common">roundjaw bonefish</name>
    <dbReference type="NCBI Taxonomy" id="121402"/>
    <lineage>
        <taxon>Eukaryota</taxon>
        <taxon>Metazoa</taxon>
        <taxon>Chordata</taxon>
        <taxon>Craniata</taxon>
        <taxon>Vertebrata</taxon>
        <taxon>Euteleostomi</taxon>
        <taxon>Actinopterygii</taxon>
        <taxon>Neopterygii</taxon>
        <taxon>Teleostei</taxon>
        <taxon>Albuliformes</taxon>
        <taxon>Albulidae</taxon>
        <taxon>Albula</taxon>
    </lineage>
</organism>
<name>A0A8T2P572_9TELE</name>